<dbReference type="EMBL" id="QZWG01000002">
    <property type="protein sequence ID" value="RZC26730.1"/>
    <property type="molecule type" value="Genomic_DNA"/>
</dbReference>
<dbReference type="InterPro" id="IPR009743">
    <property type="entry name" value="Hs1pro-1_C"/>
</dbReference>
<dbReference type="SUPFAM" id="SSF140959">
    <property type="entry name" value="Indolic compounds 2,3-dioxygenase-like"/>
    <property type="match status" value="1"/>
</dbReference>
<evidence type="ECO:0000313" key="4">
    <source>
        <dbReference type="Proteomes" id="UP000289340"/>
    </source>
</evidence>
<sequence>MCAYPLSCTPVHTSFFSFPLNSPILFLSYPSPFPLHKTHSFQFTKLTMVDLDWQTKMVHSNIMPPMSPKLSLPDHNIPIPTLQLPLRQNDITAASSPICAAYDNYLRLPELRALWASKDFPNWANEPILKPALHALEITFRLLATVFSDPRPYINKREWTRRVESLATAQIQIIAMLCEDEEENPETRGKAPVTDINGFTGQSRSYSEESLLPRLATWQKSKDVAQRILNSVDYEMGRCTYTLGLGEANIAGKKIFLFDAVCRPREIHSLETTPFDDYVGNHENKTLHATQQIAECWTRSVKKLLERVTESVEKKALEKAASECHAVERIWKLLTEVGDMNLMMDPEDFLRLKKELGMMRTAGETVAFCFRSRELVEVARVCRDLREKVPEILEVEVDPKGGPGMMEAAMKVYSEKEKGKVHVLQGMQGIEVAMKRFFYAYKQVVTVMMGSSEADNGFTKIFLEPTYFPSLDAAKTFLGYYNQN</sequence>
<dbReference type="PANTHER" id="PTHR34795">
    <property type="entry name" value="NEMATODE RESISTANCE PROTEIN-LIKE HSPRO1"/>
    <property type="match status" value="1"/>
</dbReference>
<dbReference type="Gene3D" id="1.20.58.480">
    <property type="match status" value="1"/>
</dbReference>
<evidence type="ECO:0000259" key="1">
    <source>
        <dbReference type="Pfam" id="PF07014"/>
    </source>
</evidence>
<accession>A0A445LU35</accession>
<evidence type="ECO:0000313" key="3">
    <source>
        <dbReference type="EMBL" id="RZC26730.1"/>
    </source>
</evidence>
<dbReference type="EC" id="1.13.11.11" evidence="3"/>
<keyword evidence="4" id="KW-1185">Reference proteome</keyword>
<dbReference type="GO" id="GO:0046872">
    <property type="term" value="F:metal ion binding"/>
    <property type="evidence" value="ECO:0007669"/>
    <property type="project" value="InterPro"/>
</dbReference>
<comment type="caution">
    <text evidence="3">The sequence shown here is derived from an EMBL/GenBank/DDBJ whole genome shotgun (WGS) entry which is preliminary data.</text>
</comment>
<dbReference type="GO" id="GO:0006952">
    <property type="term" value="P:defense response"/>
    <property type="evidence" value="ECO:0007669"/>
    <property type="project" value="InterPro"/>
</dbReference>
<dbReference type="GO" id="GO:0004833">
    <property type="term" value="F:L-tryptophan 2,3-dioxygenase activity"/>
    <property type="evidence" value="ECO:0007669"/>
    <property type="project" value="UniProtKB-EC"/>
</dbReference>
<proteinExistence type="predicted"/>
<dbReference type="GO" id="GO:0019441">
    <property type="term" value="P:L-tryptophan catabolic process to kynurenine"/>
    <property type="evidence" value="ECO:0007669"/>
    <property type="project" value="InterPro"/>
</dbReference>
<feature type="domain" description="Nematode resistance protein-like HSPRO1 N-terminal" evidence="2">
    <location>
        <begin position="48"/>
        <end position="233"/>
    </location>
</feature>
<evidence type="ECO:0000259" key="2">
    <source>
        <dbReference type="Pfam" id="PF07231"/>
    </source>
</evidence>
<dbReference type="AlphaFoldDB" id="A0A445LU35"/>
<dbReference type="InterPro" id="IPR038759">
    <property type="entry name" value="HSPRO1/HSPRO2"/>
</dbReference>
<keyword evidence="3" id="KW-0560">Oxidoreductase</keyword>
<protein>
    <submittedName>
        <fullName evidence="3">Nematode resistance protein-like HSPRO2</fullName>
        <ecNumber evidence="3">1.13.11.11</ecNumber>
    </submittedName>
</protein>
<feature type="domain" description="Hs1pro-1 C-terminal" evidence="1">
    <location>
        <begin position="236"/>
        <end position="483"/>
    </location>
</feature>
<dbReference type="GO" id="GO:0020037">
    <property type="term" value="F:heme binding"/>
    <property type="evidence" value="ECO:0007669"/>
    <property type="project" value="InterPro"/>
</dbReference>
<dbReference type="Pfam" id="PF07231">
    <property type="entry name" value="Hs1pro-1_N"/>
    <property type="match status" value="1"/>
</dbReference>
<dbReference type="Gramene" id="XM_028361071.1">
    <property type="protein sequence ID" value="XP_028216872.1"/>
    <property type="gene ID" value="LOC114398973"/>
</dbReference>
<dbReference type="PANTHER" id="PTHR34795:SF2">
    <property type="entry name" value="NEMATODE RESISTANCE HSPRO2-LIKE PROTEIN"/>
    <property type="match status" value="1"/>
</dbReference>
<name>A0A445LU35_GLYSO</name>
<dbReference type="InterPro" id="IPR037217">
    <property type="entry name" value="Trp/Indoleamine_2_3_dOase-like"/>
</dbReference>
<dbReference type="InterPro" id="IPR009869">
    <property type="entry name" value="HSPRO1_N"/>
</dbReference>
<organism evidence="3 4">
    <name type="scientific">Glycine soja</name>
    <name type="common">Wild soybean</name>
    <dbReference type="NCBI Taxonomy" id="3848"/>
    <lineage>
        <taxon>Eukaryota</taxon>
        <taxon>Viridiplantae</taxon>
        <taxon>Streptophyta</taxon>
        <taxon>Embryophyta</taxon>
        <taxon>Tracheophyta</taxon>
        <taxon>Spermatophyta</taxon>
        <taxon>Magnoliopsida</taxon>
        <taxon>eudicotyledons</taxon>
        <taxon>Gunneridae</taxon>
        <taxon>Pentapetalae</taxon>
        <taxon>rosids</taxon>
        <taxon>fabids</taxon>
        <taxon>Fabales</taxon>
        <taxon>Fabaceae</taxon>
        <taxon>Papilionoideae</taxon>
        <taxon>50 kb inversion clade</taxon>
        <taxon>NPAAA clade</taxon>
        <taxon>indigoferoid/millettioid clade</taxon>
        <taxon>Phaseoleae</taxon>
        <taxon>Glycine</taxon>
        <taxon>Glycine subgen. Soja</taxon>
    </lineage>
</organism>
<reference evidence="3 4" key="1">
    <citation type="submission" date="2018-09" db="EMBL/GenBank/DDBJ databases">
        <title>A high-quality reference genome of wild soybean provides a powerful tool to mine soybean genomes.</title>
        <authorList>
            <person name="Xie M."/>
            <person name="Chung C.Y.L."/>
            <person name="Li M.-W."/>
            <person name="Wong F.-L."/>
            <person name="Chan T.-F."/>
            <person name="Lam H.-M."/>
        </authorList>
    </citation>
    <scope>NUCLEOTIDE SEQUENCE [LARGE SCALE GENOMIC DNA]</scope>
    <source>
        <strain evidence="4">cv. W05</strain>
        <tissue evidence="3">Hypocotyl of etiolated seedlings</tissue>
    </source>
</reference>
<gene>
    <name evidence="3" type="ORF">D0Y65_005066</name>
</gene>
<dbReference type="Pfam" id="PF07014">
    <property type="entry name" value="Hs1pro-1_C"/>
    <property type="match status" value="1"/>
</dbReference>
<dbReference type="Proteomes" id="UP000289340">
    <property type="component" value="Chromosome 2"/>
</dbReference>